<dbReference type="SUPFAM" id="SSF47576">
    <property type="entry name" value="Calponin-homology domain, CH-domain"/>
    <property type="match status" value="1"/>
</dbReference>
<sequence>MDKEELRVYRRHTNSETSESLKKNLSNDLLYRECLELSNIISREIKDIIYQVRNPKKYQVDITKPVSNISIKEENTSDKATDSINSLGTTQYKFYKKEQNISSFDINDAIKKFNNDSKQNITNYDTKLSTKKNGVYNSYASSPSLLSILPHSSSSESKINSNSIKNVPTLIDEIEAINESNTEYHYIDDTERDNKNDEEKENTDSDSGLPPKLPDDYTSSLSSASITSLTLSLSTGSSFSSKYNNHRKRRSKYSSGRSSLSPSSSPDASFIIKNGYDLSKESSENNSNSILSIIDEDESNIENNKKDKDEFSSISPIENENNSESNEIIINNVIKKLENSLYNKDDDHQDINEKNDNNDVTTNTEIEIDNTKEIANDLENDNNIINEKDTNEIEIDNHNIVEENDNEIKPNNHMIENNDNINEIEADNHMIENNDNINEIEIDNHNIAENDNDINEIEIDNHNIVENDNDINEIEMDNNKVKNGIENNNDIDEIEIDDNNNNNVNDRNSTNSNNKLENKKIENDSENKNDINITENNTDDTIGNSVTEIEQKLSEISLKNDSNNDENDENTLPEKYLINKVSDIVENNDNNNEKNIIIENEESQMESNDTMINVILNTNESIPKVSIEITKDIDNNDDDDDDEVEVDIDNTSIHSNSNSTNSSMNTMFNLDTEETSSINTEYPIYHKSASNTPMTPTIKAIASPTLIPKYTPGISNRNSNPNFSLHSRRPSSSLSMESNSPSFLPVYVATSKLHHKTTTSSDKTFNKHQISSTASNNSKKLNRLSLDSIPASPRLSKYNSMPSSPRTNPANKVVKHPPPAPSSYMSCRHTRYSSLNDNDLKLFKHKSSFEKNEMGSGNASPRIPRYHSFNNNHSKIPLSPQFLSKSHSRTFSNSSSSSMSSLPLPPSSLPFESSNPTKNSIIHNKRNSTSSIPIPSPKLSYTSSNASTPVFSSYIPSPKLVSTLPKTNHRLYSNMNYSTSDISKKPESHRRIKSYSFTNHTNNYKNNNNISYEDQFNTNSLMHYKDNYSKKNYHAAPSVSSFSSFSSQKSTDINEMFKKYERRKIREKEKQYLQWIKECLEDFGEDDIYIDVENDRLSNILSDGIILAYLIEYLSNRKVGDIYYHPKIRQDKYYNLKKVFYLIKDELFVPAKATEYDVECGDLSAILSLLGQLKDHYHRMDMKEPV</sequence>
<dbReference type="InterPro" id="IPR001715">
    <property type="entry name" value="CH_dom"/>
</dbReference>
<dbReference type="AlphaFoldDB" id="A0A1Y1V112"/>
<proteinExistence type="predicted"/>
<feature type="region of interest" description="Disordered" evidence="2">
    <location>
        <begin position="234"/>
        <end position="268"/>
    </location>
</feature>
<feature type="compositionally biased region" description="Low complexity" evidence="2">
    <location>
        <begin position="530"/>
        <end position="542"/>
    </location>
</feature>
<dbReference type="Proteomes" id="UP000193719">
    <property type="component" value="Unassembled WGS sequence"/>
</dbReference>
<feature type="region of interest" description="Disordered" evidence="2">
    <location>
        <begin position="713"/>
        <end position="738"/>
    </location>
</feature>
<gene>
    <name evidence="4" type="ORF">BCR36DRAFT_335152</name>
</gene>
<feature type="region of interest" description="Disordered" evidence="2">
    <location>
        <begin position="181"/>
        <end position="220"/>
    </location>
</feature>
<accession>A0A1Y1V112</accession>
<protein>
    <recommendedName>
        <fullName evidence="3">Calponin-homology (CH) domain-containing protein</fullName>
    </recommendedName>
</protein>
<dbReference type="STRING" id="1754191.A0A1Y1V112"/>
<reference evidence="4 5" key="2">
    <citation type="submission" date="2016-08" db="EMBL/GenBank/DDBJ databases">
        <title>Pervasive Adenine N6-methylation of Active Genes in Fungi.</title>
        <authorList>
            <consortium name="DOE Joint Genome Institute"/>
            <person name="Mondo S.J."/>
            <person name="Dannebaum R.O."/>
            <person name="Kuo R.C."/>
            <person name="Labutti K."/>
            <person name="Haridas S."/>
            <person name="Kuo A."/>
            <person name="Salamov A."/>
            <person name="Ahrendt S.R."/>
            <person name="Lipzen A."/>
            <person name="Sullivan W."/>
            <person name="Andreopoulos W.B."/>
            <person name="Clum A."/>
            <person name="Lindquist E."/>
            <person name="Daum C."/>
            <person name="Ramamoorthy G.K."/>
            <person name="Gryganskyi A."/>
            <person name="Culley D."/>
            <person name="Magnuson J.K."/>
            <person name="James T.Y."/>
            <person name="O'Malley M.A."/>
            <person name="Stajich J.E."/>
            <person name="Spatafora J.W."/>
            <person name="Visel A."/>
            <person name="Grigoriev I.V."/>
        </authorList>
    </citation>
    <scope>NUCLEOTIDE SEQUENCE [LARGE SCALE GENOMIC DNA]</scope>
    <source>
        <strain evidence="5">finn</strain>
    </source>
</reference>
<evidence type="ECO:0000256" key="1">
    <source>
        <dbReference type="SAM" id="Coils"/>
    </source>
</evidence>
<organism evidence="4 5">
    <name type="scientific">Piromyces finnis</name>
    <dbReference type="NCBI Taxonomy" id="1754191"/>
    <lineage>
        <taxon>Eukaryota</taxon>
        <taxon>Fungi</taxon>
        <taxon>Fungi incertae sedis</taxon>
        <taxon>Chytridiomycota</taxon>
        <taxon>Chytridiomycota incertae sedis</taxon>
        <taxon>Neocallimastigomycetes</taxon>
        <taxon>Neocallimastigales</taxon>
        <taxon>Neocallimastigaceae</taxon>
        <taxon>Piromyces</taxon>
    </lineage>
</organism>
<feature type="compositionally biased region" description="Low complexity" evidence="2">
    <location>
        <begin position="499"/>
        <end position="514"/>
    </location>
</feature>
<comment type="caution">
    <text evidence="4">The sequence shown here is derived from an EMBL/GenBank/DDBJ whole genome shotgun (WGS) entry which is preliminary data.</text>
</comment>
<evidence type="ECO:0000256" key="2">
    <source>
        <dbReference type="SAM" id="MobiDB-lite"/>
    </source>
</evidence>
<dbReference type="Gene3D" id="1.10.418.10">
    <property type="entry name" value="Calponin-like domain"/>
    <property type="match status" value="1"/>
</dbReference>
<feature type="coiled-coil region" evidence="1">
    <location>
        <begin position="361"/>
        <end position="388"/>
    </location>
</feature>
<dbReference type="OrthoDB" id="2161974at2759"/>
<feature type="compositionally biased region" description="Low complexity" evidence="2">
    <location>
        <begin position="889"/>
        <end position="902"/>
    </location>
</feature>
<keyword evidence="5" id="KW-1185">Reference proteome</keyword>
<dbReference type="PROSITE" id="PS50021">
    <property type="entry name" value="CH"/>
    <property type="match status" value="1"/>
</dbReference>
<evidence type="ECO:0000259" key="3">
    <source>
        <dbReference type="PROSITE" id="PS50021"/>
    </source>
</evidence>
<feature type="region of interest" description="Disordered" evidence="2">
    <location>
        <begin position="1"/>
        <end position="22"/>
    </location>
</feature>
<feature type="region of interest" description="Disordered" evidence="2">
    <location>
        <begin position="757"/>
        <end position="826"/>
    </location>
</feature>
<feature type="region of interest" description="Disordered" evidence="2">
    <location>
        <begin position="493"/>
        <end position="542"/>
    </location>
</feature>
<feature type="compositionally biased region" description="Polar residues" evidence="2">
    <location>
        <begin position="767"/>
        <end position="779"/>
    </location>
</feature>
<feature type="compositionally biased region" description="Polar residues" evidence="2">
    <location>
        <begin position="917"/>
        <end position="935"/>
    </location>
</feature>
<feature type="domain" description="Calponin-homology (CH)" evidence="3">
    <location>
        <begin position="1066"/>
        <end position="1178"/>
    </location>
</feature>
<dbReference type="EMBL" id="MCFH01000047">
    <property type="protein sequence ID" value="ORX44210.1"/>
    <property type="molecule type" value="Genomic_DNA"/>
</dbReference>
<feature type="compositionally biased region" description="Low complexity" evidence="2">
    <location>
        <begin position="253"/>
        <end position="265"/>
    </location>
</feature>
<dbReference type="InterPro" id="IPR036872">
    <property type="entry name" value="CH_dom_sf"/>
</dbReference>
<evidence type="ECO:0000313" key="5">
    <source>
        <dbReference type="Proteomes" id="UP000193719"/>
    </source>
</evidence>
<feature type="compositionally biased region" description="Low complexity" evidence="2">
    <location>
        <begin position="722"/>
        <end position="738"/>
    </location>
</feature>
<evidence type="ECO:0000313" key="4">
    <source>
        <dbReference type="EMBL" id="ORX44210.1"/>
    </source>
</evidence>
<feature type="compositionally biased region" description="Polar residues" evidence="2">
    <location>
        <begin position="797"/>
        <end position="810"/>
    </location>
</feature>
<feature type="region of interest" description="Disordered" evidence="2">
    <location>
        <begin position="877"/>
        <end position="935"/>
    </location>
</feature>
<feature type="compositionally biased region" description="Basic and acidic residues" evidence="2">
    <location>
        <begin position="516"/>
        <end position="529"/>
    </location>
</feature>
<feature type="compositionally biased region" description="Basic and acidic residues" evidence="2">
    <location>
        <begin position="185"/>
        <end position="198"/>
    </location>
</feature>
<name>A0A1Y1V112_9FUNG</name>
<keyword evidence="1" id="KW-0175">Coiled coil</keyword>
<reference evidence="4 5" key="1">
    <citation type="submission" date="2016-08" db="EMBL/GenBank/DDBJ databases">
        <title>Genomes of anaerobic fungi encode conserved fungal cellulosomes for biomass hydrolysis.</title>
        <authorList>
            <consortium name="DOE Joint Genome Institute"/>
            <person name="Haitjema C.H."/>
            <person name="Gilmore S.P."/>
            <person name="Henske J.K."/>
            <person name="Solomon K.V."/>
            <person name="De Groot R."/>
            <person name="Kuo A."/>
            <person name="Mondo S.J."/>
            <person name="Salamov A.A."/>
            <person name="Labutti K."/>
            <person name="Zhao Z."/>
            <person name="Chiniquy J."/>
            <person name="Barry K."/>
            <person name="Brewer H.M."/>
            <person name="Purvine S.O."/>
            <person name="Wright A.T."/>
            <person name="Boxma B."/>
            <person name="Van Alen T."/>
            <person name="Hackstein J.H."/>
            <person name="Baker S.E."/>
            <person name="Grigoriev I.V."/>
            <person name="O'Malley M.A."/>
        </authorList>
    </citation>
    <scope>NUCLEOTIDE SEQUENCE [LARGE SCALE GENOMIC DNA]</scope>
    <source>
        <strain evidence="5">finn</strain>
    </source>
</reference>